<dbReference type="PANTHER" id="PTHR34180">
    <property type="entry name" value="PEPTIDASE C45"/>
    <property type="match status" value="1"/>
</dbReference>
<dbReference type="RefSeq" id="WP_006824024.1">
    <property type="nucleotide sequence ID" value="NZ_AOIL01000001.1"/>
</dbReference>
<protein>
    <submittedName>
        <fullName evidence="2">Peptidase C45 acyl-coenzyme A:6-aminopenicillanic acid acyl-transferase</fullName>
    </submittedName>
</protein>
<evidence type="ECO:0000313" key="3">
    <source>
        <dbReference type="Proteomes" id="UP000011648"/>
    </source>
</evidence>
<dbReference type="EMBL" id="AOIL01000001">
    <property type="protein sequence ID" value="ELY96875.1"/>
    <property type="molecule type" value="Genomic_DNA"/>
</dbReference>
<dbReference type="InterPro" id="IPR047794">
    <property type="entry name" value="C45_proenzyme-like"/>
</dbReference>
<reference evidence="2 3" key="1">
    <citation type="journal article" date="2014" name="PLoS Genet.">
        <title>Phylogenetically driven sequencing of extremely halophilic archaea reveals strategies for static and dynamic osmo-response.</title>
        <authorList>
            <person name="Becker E.A."/>
            <person name="Seitzer P.M."/>
            <person name="Tritt A."/>
            <person name="Larsen D."/>
            <person name="Krusor M."/>
            <person name="Yao A.I."/>
            <person name="Wu D."/>
            <person name="Madern D."/>
            <person name="Eisen J.A."/>
            <person name="Darling A.E."/>
            <person name="Facciotti M.T."/>
        </authorList>
    </citation>
    <scope>NUCLEOTIDE SEQUENCE [LARGE SCALE GENOMIC DNA]</scope>
    <source>
        <strain evidence="2 3">DSM 12281</strain>
    </source>
</reference>
<feature type="domain" description="Peptidase C45 hydrolase" evidence="1">
    <location>
        <begin position="98"/>
        <end position="316"/>
    </location>
</feature>
<proteinExistence type="predicted"/>
<name>M0ADN8_9EURY</name>
<dbReference type="OrthoDB" id="166541at2157"/>
<gene>
    <name evidence="2" type="ORF">C484_00535</name>
</gene>
<dbReference type="InterPro" id="IPR047801">
    <property type="entry name" value="Peptidase_C45"/>
</dbReference>
<evidence type="ECO:0000259" key="1">
    <source>
        <dbReference type="Pfam" id="PF03417"/>
    </source>
</evidence>
<dbReference type="PANTHER" id="PTHR34180:SF1">
    <property type="entry name" value="BETA-ALANYL-DOPAMINE_CARCININE HYDROLASE"/>
    <property type="match status" value="1"/>
</dbReference>
<keyword evidence="2" id="KW-0808">Transferase</keyword>
<comment type="caution">
    <text evidence="2">The sequence shown here is derived from an EMBL/GenBank/DDBJ whole genome shotgun (WGS) entry which is preliminary data.</text>
</comment>
<dbReference type="GO" id="GO:0016740">
    <property type="term" value="F:transferase activity"/>
    <property type="evidence" value="ECO:0007669"/>
    <property type="project" value="UniProtKB-KW"/>
</dbReference>
<organism evidence="2 3">
    <name type="scientific">Natrialba taiwanensis DSM 12281</name>
    <dbReference type="NCBI Taxonomy" id="1230458"/>
    <lineage>
        <taxon>Archaea</taxon>
        <taxon>Methanobacteriati</taxon>
        <taxon>Methanobacteriota</taxon>
        <taxon>Stenosarchaea group</taxon>
        <taxon>Halobacteria</taxon>
        <taxon>Halobacteriales</taxon>
        <taxon>Natrialbaceae</taxon>
        <taxon>Natrialba</taxon>
    </lineage>
</organism>
<dbReference type="InterPro" id="IPR029055">
    <property type="entry name" value="Ntn_hydrolases_N"/>
</dbReference>
<accession>M0ADN8</accession>
<dbReference type="InterPro" id="IPR005079">
    <property type="entry name" value="Peptidase_C45_hydrolase"/>
</dbReference>
<dbReference type="AlphaFoldDB" id="M0ADN8"/>
<dbReference type="Proteomes" id="UP000011648">
    <property type="component" value="Unassembled WGS sequence"/>
</dbReference>
<sequence length="327" mass="35618">MQETTLSGSYGEMGRQYGEQLSAVNFSPPPASDEKLAFMRASESSVEEHIPYLLNELRSMADAGAWNTELIKAVPLALTIESGCSVVAVSGERTAHGEPLFGRNYDFYASFAPFSELIRTTPENGHRHIGVTDHWTGRHDGVNEAGLAIGHTFVPNRGEQPGVMFALAARAVLDTCETTEEALEFLERIPHARNTNFLVADSTGSMAIVEASPERVEVTRPSNGFAAITNHFLSESMDDLQPNEEIHPNSEQRLGHLKRLDEEDTLTMEMLQSTLADPDAGACACGSDDDDDPIETLWSWTAELGTPSVELAAGRPDIGEFTQVPIQ</sequence>
<dbReference type="PATRIC" id="fig|1230458.4.peg.105"/>
<dbReference type="SUPFAM" id="SSF56235">
    <property type="entry name" value="N-terminal nucleophile aminohydrolases (Ntn hydrolases)"/>
    <property type="match status" value="1"/>
</dbReference>
<dbReference type="NCBIfam" id="NF040521">
    <property type="entry name" value="C45_proenzyme"/>
    <property type="match status" value="1"/>
</dbReference>
<dbReference type="Pfam" id="PF03417">
    <property type="entry name" value="AAT"/>
    <property type="match status" value="1"/>
</dbReference>
<dbReference type="Gene3D" id="3.60.60.10">
    <property type="entry name" value="Penicillin V Acylase, Chain A"/>
    <property type="match status" value="1"/>
</dbReference>
<keyword evidence="3" id="KW-1185">Reference proteome</keyword>
<evidence type="ECO:0000313" key="2">
    <source>
        <dbReference type="EMBL" id="ELY96875.1"/>
    </source>
</evidence>